<proteinExistence type="predicted"/>
<organism evidence="2 3">
    <name type="scientific">Iris pallida</name>
    <name type="common">Sweet iris</name>
    <dbReference type="NCBI Taxonomy" id="29817"/>
    <lineage>
        <taxon>Eukaryota</taxon>
        <taxon>Viridiplantae</taxon>
        <taxon>Streptophyta</taxon>
        <taxon>Embryophyta</taxon>
        <taxon>Tracheophyta</taxon>
        <taxon>Spermatophyta</taxon>
        <taxon>Magnoliopsida</taxon>
        <taxon>Liliopsida</taxon>
        <taxon>Asparagales</taxon>
        <taxon>Iridaceae</taxon>
        <taxon>Iridoideae</taxon>
        <taxon>Irideae</taxon>
        <taxon>Iris</taxon>
    </lineage>
</organism>
<evidence type="ECO:0000256" key="1">
    <source>
        <dbReference type="SAM" id="MobiDB-lite"/>
    </source>
</evidence>
<protein>
    <submittedName>
        <fullName evidence="2">Shewanella-like protein phosphatase 1</fullName>
    </submittedName>
</protein>
<gene>
    <name evidence="2" type="ORF">M6B38_350800</name>
</gene>
<reference evidence="2" key="1">
    <citation type="journal article" date="2023" name="GigaByte">
        <title>Genome assembly of the bearded iris, Iris pallida Lam.</title>
        <authorList>
            <person name="Bruccoleri R.E."/>
            <person name="Oakeley E.J."/>
            <person name="Faust A.M.E."/>
            <person name="Altorfer M."/>
            <person name="Dessus-Babus S."/>
            <person name="Burckhardt D."/>
            <person name="Oertli M."/>
            <person name="Naumann U."/>
            <person name="Petersen F."/>
            <person name="Wong J."/>
        </authorList>
    </citation>
    <scope>NUCLEOTIDE SEQUENCE</scope>
    <source>
        <strain evidence="2">GSM-AAB239-AS_SAM_17_03QT</strain>
    </source>
</reference>
<dbReference type="AlphaFoldDB" id="A0AAX6GSF2"/>
<name>A0AAX6GSF2_IRIPA</name>
<accession>A0AAX6GSF2</accession>
<reference evidence="2" key="2">
    <citation type="submission" date="2023-04" db="EMBL/GenBank/DDBJ databases">
        <authorList>
            <person name="Bruccoleri R.E."/>
            <person name="Oakeley E.J."/>
            <person name="Faust A.-M."/>
            <person name="Dessus-Babus S."/>
            <person name="Altorfer M."/>
            <person name="Burckhardt D."/>
            <person name="Oertli M."/>
            <person name="Naumann U."/>
            <person name="Petersen F."/>
            <person name="Wong J."/>
        </authorList>
    </citation>
    <scope>NUCLEOTIDE SEQUENCE</scope>
    <source>
        <strain evidence="2">GSM-AAB239-AS_SAM_17_03QT</strain>
        <tissue evidence="2">Leaf</tissue>
    </source>
</reference>
<dbReference type="SUPFAM" id="SSF56300">
    <property type="entry name" value="Metallo-dependent phosphatases"/>
    <property type="match status" value="1"/>
</dbReference>
<keyword evidence="3" id="KW-1185">Reference proteome</keyword>
<feature type="region of interest" description="Disordered" evidence="1">
    <location>
        <begin position="15"/>
        <end position="35"/>
    </location>
</feature>
<sequence length="336" mass="37521">MASLSFNSLILPPSRPRKLSQSSNDGLKPITVTGSPPTFVSAPGRRIVAVGDLHGDLTQTRCALKIAGILSTDGQDLWIGGETVNGNHETMNVEGDFRYVDPGAFDECVDFLDYLEEYEDNWEDAFVQWISVAERWKKERKMSQSHWGPWNIVKRQKGVVARSSLFGPGGPLACELAQHGVVLKVDDWVFCHGGLLPHHVAYGIERMNREVAYWMQGFDEDNDTPEIPFIATRGYDSVVWNRLYSRGSADECQNWQISSIAEKTLQALGAKGMVVGHTPQANGVNCKHDDRIWCIDVGMSNGVLNSRPEVLEIVDNKARVLRNQNEFSQLEVADYL</sequence>
<dbReference type="Proteomes" id="UP001140949">
    <property type="component" value="Unassembled WGS sequence"/>
</dbReference>
<comment type="caution">
    <text evidence="2">The sequence shown here is derived from an EMBL/GenBank/DDBJ whole genome shotgun (WGS) entry which is preliminary data.</text>
</comment>
<evidence type="ECO:0000313" key="2">
    <source>
        <dbReference type="EMBL" id="KAJ6831198.1"/>
    </source>
</evidence>
<evidence type="ECO:0000313" key="3">
    <source>
        <dbReference type="Proteomes" id="UP001140949"/>
    </source>
</evidence>
<dbReference type="PANTHER" id="PTHR46546:SF4">
    <property type="entry name" value="SHEWANELLA-LIKE PROTEIN PHOSPHATASE 1"/>
    <property type="match status" value="1"/>
</dbReference>
<dbReference type="PANTHER" id="PTHR46546">
    <property type="entry name" value="SHEWANELLA-LIKE PROTEIN PHOSPHATASE 1"/>
    <property type="match status" value="1"/>
</dbReference>
<dbReference type="Gene3D" id="3.60.21.10">
    <property type="match status" value="2"/>
</dbReference>
<dbReference type="InterPro" id="IPR029052">
    <property type="entry name" value="Metallo-depent_PP-like"/>
</dbReference>
<dbReference type="EMBL" id="JANAVB010016999">
    <property type="protein sequence ID" value="KAJ6831198.1"/>
    <property type="molecule type" value="Genomic_DNA"/>
</dbReference>